<reference evidence="2 3" key="1">
    <citation type="submission" date="2013-04" db="EMBL/GenBank/DDBJ databases">
        <authorList>
            <person name="Kuznetsov B."/>
            <person name="Ivanovsky R."/>
        </authorList>
    </citation>
    <scope>NUCLEOTIDE SEQUENCE [LARGE SCALE GENOMIC DNA]</scope>
    <source>
        <strain evidence="2 3">MGU-K5</strain>
    </source>
</reference>
<evidence type="ECO:0000313" key="3">
    <source>
        <dbReference type="Proteomes" id="UP000015350"/>
    </source>
</evidence>
<name>S9S5G0_MAGFU</name>
<dbReference type="OrthoDB" id="7357598at2"/>
<dbReference type="GO" id="GO:0043856">
    <property type="term" value="F:anti-sigma factor antagonist activity"/>
    <property type="evidence" value="ECO:0007669"/>
    <property type="project" value="TreeGrafter"/>
</dbReference>
<dbReference type="Gene3D" id="3.30.750.24">
    <property type="entry name" value="STAS domain"/>
    <property type="match status" value="1"/>
</dbReference>
<dbReference type="PANTHER" id="PTHR33495">
    <property type="entry name" value="ANTI-SIGMA FACTOR ANTAGONIST TM_1081-RELATED-RELATED"/>
    <property type="match status" value="1"/>
</dbReference>
<evidence type="ECO:0000259" key="1">
    <source>
        <dbReference type="PROSITE" id="PS50801"/>
    </source>
</evidence>
<dbReference type="Pfam" id="PF01740">
    <property type="entry name" value="STAS"/>
    <property type="match status" value="1"/>
</dbReference>
<dbReference type="RefSeq" id="WP_021132867.1">
    <property type="nucleotide sequence ID" value="NZ_AQPH01000053.1"/>
</dbReference>
<sequence>MDFDIETIPAGLRVILRGRLTFTENEDFRRMLSAASAEHVAGDQVTLDLGEVAFIDSAGLGLLLHARDSLRLRSASVALAGAAGQVERMLVLARFGDLFDRAA</sequence>
<dbReference type="PROSITE" id="PS50801">
    <property type="entry name" value="STAS"/>
    <property type="match status" value="1"/>
</dbReference>
<comment type="caution">
    <text evidence="2">The sequence shown here is derived from an EMBL/GenBank/DDBJ whole genome shotgun (WGS) entry which is preliminary data.</text>
</comment>
<proteinExistence type="predicted"/>
<dbReference type="CDD" id="cd07043">
    <property type="entry name" value="STAS_anti-anti-sigma_factors"/>
    <property type="match status" value="1"/>
</dbReference>
<dbReference type="InterPro" id="IPR002645">
    <property type="entry name" value="STAS_dom"/>
</dbReference>
<dbReference type="SUPFAM" id="SSF52091">
    <property type="entry name" value="SpoIIaa-like"/>
    <property type="match status" value="1"/>
</dbReference>
<dbReference type="AlphaFoldDB" id="S9S5G0"/>
<dbReference type="eggNOG" id="COG1366">
    <property type="taxonomic scope" value="Bacteria"/>
</dbReference>
<accession>S9S5G0</accession>
<dbReference type="EMBL" id="AQPH01000053">
    <property type="protein sequence ID" value="EPY01097.1"/>
    <property type="molecule type" value="Genomic_DNA"/>
</dbReference>
<dbReference type="STRING" id="1316936.K678_12806"/>
<evidence type="ECO:0000313" key="2">
    <source>
        <dbReference type="EMBL" id="EPY01097.1"/>
    </source>
</evidence>
<dbReference type="Proteomes" id="UP000015350">
    <property type="component" value="Unassembled WGS sequence"/>
</dbReference>
<protein>
    <recommendedName>
        <fullName evidence="1">STAS domain-containing protein</fullName>
    </recommendedName>
</protein>
<feature type="domain" description="STAS" evidence="1">
    <location>
        <begin position="1"/>
        <end position="103"/>
    </location>
</feature>
<organism evidence="2 3">
    <name type="scientific">Magnetospirillum fulvum MGU-K5</name>
    <dbReference type="NCBI Taxonomy" id="1316936"/>
    <lineage>
        <taxon>Bacteria</taxon>
        <taxon>Pseudomonadati</taxon>
        <taxon>Pseudomonadota</taxon>
        <taxon>Alphaproteobacteria</taxon>
        <taxon>Rhodospirillales</taxon>
        <taxon>Rhodospirillaceae</taxon>
        <taxon>Magnetospirillum</taxon>
    </lineage>
</organism>
<gene>
    <name evidence="2" type="ORF">K678_12806</name>
</gene>
<dbReference type="InterPro" id="IPR036513">
    <property type="entry name" value="STAS_dom_sf"/>
</dbReference>